<keyword evidence="4" id="KW-1185">Reference proteome</keyword>
<dbReference type="SUPFAM" id="SSF57756">
    <property type="entry name" value="Retrovirus zinc finger-like domains"/>
    <property type="match status" value="1"/>
</dbReference>
<dbReference type="OrthoDB" id="6599810at2759"/>
<dbReference type="InterPro" id="IPR001878">
    <property type="entry name" value="Znf_CCHC"/>
</dbReference>
<organism evidence="3 4">
    <name type="scientific">Aphis glycines</name>
    <name type="common">Soybean aphid</name>
    <dbReference type="NCBI Taxonomy" id="307491"/>
    <lineage>
        <taxon>Eukaryota</taxon>
        <taxon>Metazoa</taxon>
        <taxon>Ecdysozoa</taxon>
        <taxon>Arthropoda</taxon>
        <taxon>Hexapoda</taxon>
        <taxon>Insecta</taxon>
        <taxon>Pterygota</taxon>
        <taxon>Neoptera</taxon>
        <taxon>Paraneoptera</taxon>
        <taxon>Hemiptera</taxon>
        <taxon>Sternorrhyncha</taxon>
        <taxon>Aphidomorpha</taxon>
        <taxon>Aphidoidea</taxon>
        <taxon>Aphididae</taxon>
        <taxon>Aphidini</taxon>
        <taxon>Aphis</taxon>
        <taxon>Aphis</taxon>
    </lineage>
</organism>
<keyword evidence="1" id="KW-0863">Zinc-finger</keyword>
<keyword evidence="1" id="KW-0862">Zinc</keyword>
<sequence>MDNKFYIKRNTNNQIAKVDKVNILYLSENFSSEINETNLINILRQIEEIDLGSYFENSSFGKIPLSAKLVQKFTLCTLYVVETLQKDEFNQLPAQKKFEFIISQRTVAWINLLSKTEIVGFLEFCNIHSDISSTIVDLRNLAKAAIKSFREDGDLEESLNETDLTFTEENLPINLNCEQTSVNKTVDEENSKKNIDTGNIFSQLQNLLNELQTSNRVGDTSNNSNSTKYIQRLEVDKNTELIKQKLGNDLTIDRITLKAENNNYNSGEQNLNKNEDIDKFIKKFELISVVNEWDDKDKLIILQLYLKDSAEDFFEQLKLKNENITWNEVKNEFITEFTIVGNKHLLMAKLQNLKLMKGETYKEFIINITGICYKINKNMTEEEICEHILKGLPKETFQLIRLADNTSIASIKKTLEKLEVTNLLRSDDKVNCEVEKLTREMELLKNHISQIKIGQTQKRNNNFQNVGGANFNNGDTLYNRNQPYQPPIFNNPDQFYHNFPSPNFYPNYNHTTNNNQMTNAQFPRPTFNQNYNYNTSNNQLPNTQLPTQINQGTMPPTNYTYGNQYSPPTCFQCGMSGHIKRNCTRFLQKN</sequence>
<dbReference type="PANTHER" id="PTHR33223:SF6">
    <property type="entry name" value="CCHC-TYPE DOMAIN-CONTAINING PROTEIN"/>
    <property type="match status" value="1"/>
</dbReference>
<feature type="domain" description="CCHC-type" evidence="2">
    <location>
        <begin position="570"/>
        <end position="585"/>
    </location>
</feature>
<evidence type="ECO:0000313" key="3">
    <source>
        <dbReference type="EMBL" id="KAE9522532.1"/>
    </source>
</evidence>
<proteinExistence type="predicted"/>
<reference evidence="3 4" key="1">
    <citation type="submission" date="2019-08" db="EMBL/GenBank/DDBJ databases">
        <title>The genome of the soybean aphid Biotype 1, its phylome, world population structure and adaptation to the North American continent.</title>
        <authorList>
            <person name="Giordano R."/>
            <person name="Donthu R.K."/>
            <person name="Hernandez A.G."/>
            <person name="Wright C.L."/>
            <person name="Zimin A.V."/>
        </authorList>
    </citation>
    <scope>NUCLEOTIDE SEQUENCE [LARGE SCALE GENOMIC DNA]</scope>
    <source>
        <tissue evidence="3">Whole aphids</tissue>
    </source>
</reference>
<keyword evidence="1" id="KW-0479">Metal-binding</keyword>
<dbReference type="EMBL" id="VYZN01001058">
    <property type="protein sequence ID" value="KAE9522532.1"/>
    <property type="molecule type" value="Genomic_DNA"/>
</dbReference>
<protein>
    <recommendedName>
        <fullName evidence="2">CCHC-type domain-containing protein</fullName>
    </recommendedName>
</protein>
<dbReference type="InterPro" id="IPR036875">
    <property type="entry name" value="Znf_CCHC_sf"/>
</dbReference>
<gene>
    <name evidence="3" type="ORF">AGLY_017068</name>
</gene>
<dbReference type="Proteomes" id="UP000475862">
    <property type="component" value="Unassembled WGS sequence"/>
</dbReference>
<dbReference type="PROSITE" id="PS50158">
    <property type="entry name" value="ZF_CCHC"/>
    <property type="match status" value="1"/>
</dbReference>
<dbReference type="GO" id="GO:0003676">
    <property type="term" value="F:nucleic acid binding"/>
    <property type="evidence" value="ECO:0007669"/>
    <property type="project" value="InterPro"/>
</dbReference>
<evidence type="ECO:0000259" key="2">
    <source>
        <dbReference type="PROSITE" id="PS50158"/>
    </source>
</evidence>
<dbReference type="AlphaFoldDB" id="A0A6G0SW94"/>
<dbReference type="InterPro" id="IPR005162">
    <property type="entry name" value="Retrotrans_gag_dom"/>
</dbReference>
<evidence type="ECO:0000313" key="4">
    <source>
        <dbReference type="Proteomes" id="UP000475862"/>
    </source>
</evidence>
<dbReference type="Pfam" id="PF03732">
    <property type="entry name" value="Retrotrans_gag"/>
    <property type="match status" value="1"/>
</dbReference>
<evidence type="ECO:0000256" key="1">
    <source>
        <dbReference type="PROSITE-ProRule" id="PRU00047"/>
    </source>
</evidence>
<name>A0A6G0SW94_APHGL</name>
<comment type="caution">
    <text evidence="3">The sequence shown here is derived from an EMBL/GenBank/DDBJ whole genome shotgun (WGS) entry which is preliminary data.</text>
</comment>
<accession>A0A6G0SW94</accession>
<dbReference type="GO" id="GO:0008270">
    <property type="term" value="F:zinc ion binding"/>
    <property type="evidence" value="ECO:0007669"/>
    <property type="project" value="UniProtKB-KW"/>
</dbReference>
<dbReference type="PANTHER" id="PTHR33223">
    <property type="entry name" value="CCHC-TYPE DOMAIN-CONTAINING PROTEIN"/>
    <property type="match status" value="1"/>
</dbReference>